<accession>A0A6H9YUL2</accession>
<evidence type="ECO:0000256" key="2">
    <source>
        <dbReference type="ARBA" id="ARBA00022475"/>
    </source>
</evidence>
<gene>
    <name evidence="9" type="ORF">F8566_07070</name>
</gene>
<sequence length="97" mass="10796">MAFVLLVLILVGVWLFCLFDVLGTDETDVRHLPKFGWFLVVLLGSLLGAGAWLLWGRPRRAPEEAVWPPPGASGAPKGPDDDPAFLEDLERRLRDDE</sequence>
<feature type="region of interest" description="Disordered" evidence="6">
    <location>
        <begin position="65"/>
        <end position="84"/>
    </location>
</feature>
<feature type="domain" description="Cardiolipin synthase N-terminal" evidence="8">
    <location>
        <begin position="13"/>
        <end position="57"/>
    </location>
</feature>
<name>A0A6H9YUL2_9ACTN</name>
<evidence type="ECO:0000313" key="10">
    <source>
        <dbReference type="Proteomes" id="UP000468735"/>
    </source>
</evidence>
<dbReference type="InterPro" id="IPR027379">
    <property type="entry name" value="CLS_N"/>
</dbReference>
<keyword evidence="4 7" id="KW-1133">Transmembrane helix</keyword>
<evidence type="ECO:0000313" key="9">
    <source>
        <dbReference type="EMBL" id="KAB2350739.1"/>
    </source>
</evidence>
<dbReference type="RefSeq" id="WP_151559139.1">
    <property type="nucleotide sequence ID" value="NZ_WBMT01000003.1"/>
</dbReference>
<dbReference type="Proteomes" id="UP000468735">
    <property type="component" value="Unassembled WGS sequence"/>
</dbReference>
<keyword evidence="5 7" id="KW-0472">Membrane</keyword>
<evidence type="ECO:0000256" key="5">
    <source>
        <dbReference type="ARBA" id="ARBA00023136"/>
    </source>
</evidence>
<protein>
    <recommendedName>
        <fullName evidence="8">Cardiolipin synthase N-terminal domain-containing protein</fullName>
    </recommendedName>
</protein>
<dbReference type="GO" id="GO:0005886">
    <property type="term" value="C:plasma membrane"/>
    <property type="evidence" value="ECO:0007669"/>
    <property type="project" value="UniProtKB-SubCell"/>
</dbReference>
<evidence type="ECO:0000256" key="4">
    <source>
        <dbReference type="ARBA" id="ARBA00022989"/>
    </source>
</evidence>
<keyword evidence="2" id="KW-1003">Cell membrane</keyword>
<dbReference type="Pfam" id="PF13396">
    <property type="entry name" value="PLDc_N"/>
    <property type="match status" value="1"/>
</dbReference>
<evidence type="ECO:0000256" key="6">
    <source>
        <dbReference type="SAM" id="MobiDB-lite"/>
    </source>
</evidence>
<organism evidence="9 10">
    <name type="scientific">Actinomadura rudentiformis</name>
    <dbReference type="NCBI Taxonomy" id="359158"/>
    <lineage>
        <taxon>Bacteria</taxon>
        <taxon>Bacillati</taxon>
        <taxon>Actinomycetota</taxon>
        <taxon>Actinomycetes</taxon>
        <taxon>Streptosporangiales</taxon>
        <taxon>Thermomonosporaceae</taxon>
        <taxon>Actinomadura</taxon>
    </lineage>
</organism>
<comment type="subcellular location">
    <subcellularLocation>
        <location evidence="1">Cell membrane</location>
        <topology evidence="1">Multi-pass membrane protein</topology>
    </subcellularLocation>
</comment>
<evidence type="ECO:0000256" key="7">
    <source>
        <dbReference type="SAM" id="Phobius"/>
    </source>
</evidence>
<feature type="transmembrane region" description="Helical" evidence="7">
    <location>
        <begin position="35"/>
        <end position="55"/>
    </location>
</feature>
<evidence type="ECO:0000256" key="1">
    <source>
        <dbReference type="ARBA" id="ARBA00004651"/>
    </source>
</evidence>
<reference evidence="9 10" key="1">
    <citation type="submission" date="2019-09" db="EMBL/GenBank/DDBJ databases">
        <title>Actinomadura physcomitrii sp. nov., a novel actinomycete isolated from moss [Physcomitrium sphaericum (Ludw) Fuernr].</title>
        <authorList>
            <person name="Zhuang X."/>
            <person name="Liu C."/>
        </authorList>
    </citation>
    <scope>NUCLEOTIDE SEQUENCE [LARGE SCALE GENOMIC DNA]</scope>
    <source>
        <strain evidence="9 10">HMC1</strain>
    </source>
</reference>
<evidence type="ECO:0000259" key="8">
    <source>
        <dbReference type="Pfam" id="PF13396"/>
    </source>
</evidence>
<dbReference type="EMBL" id="WBMT01000003">
    <property type="protein sequence ID" value="KAB2350739.1"/>
    <property type="molecule type" value="Genomic_DNA"/>
</dbReference>
<dbReference type="AlphaFoldDB" id="A0A6H9YUL2"/>
<keyword evidence="3 7" id="KW-0812">Transmembrane</keyword>
<evidence type="ECO:0000256" key="3">
    <source>
        <dbReference type="ARBA" id="ARBA00022692"/>
    </source>
</evidence>
<comment type="caution">
    <text evidence="9">The sequence shown here is derived from an EMBL/GenBank/DDBJ whole genome shotgun (WGS) entry which is preliminary data.</text>
</comment>
<proteinExistence type="predicted"/>
<keyword evidence="10" id="KW-1185">Reference proteome</keyword>